<dbReference type="InterPro" id="IPR001584">
    <property type="entry name" value="Integrase_cat-core"/>
</dbReference>
<evidence type="ECO:0000256" key="3">
    <source>
        <dbReference type="ARBA" id="ARBA00039658"/>
    </source>
</evidence>
<dbReference type="OrthoDB" id="775972at2759"/>
<dbReference type="InterPro" id="IPR043128">
    <property type="entry name" value="Rev_trsase/Diguanyl_cyclase"/>
</dbReference>
<organism evidence="7 8">
    <name type="scientific">Synaphobranchus kaupii</name>
    <name type="common">Kaup's arrowtooth eel</name>
    <dbReference type="NCBI Taxonomy" id="118154"/>
    <lineage>
        <taxon>Eukaryota</taxon>
        <taxon>Metazoa</taxon>
        <taxon>Chordata</taxon>
        <taxon>Craniata</taxon>
        <taxon>Vertebrata</taxon>
        <taxon>Euteleostomi</taxon>
        <taxon>Actinopterygii</taxon>
        <taxon>Neopterygii</taxon>
        <taxon>Teleostei</taxon>
        <taxon>Anguilliformes</taxon>
        <taxon>Synaphobranchidae</taxon>
        <taxon>Synaphobranchus</taxon>
    </lineage>
</organism>
<dbReference type="GO" id="GO:0003676">
    <property type="term" value="F:nucleic acid binding"/>
    <property type="evidence" value="ECO:0007669"/>
    <property type="project" value="InterPro"/>
</dbReference>
<dbReference type="EMBL" id="JAINUF010000001">
    <property type="protein sequence ID" value="KAJ8380942.1"/>
    <property type="molecule type" value="Genomic_DNA"/>
</dbReference>
<dbReference type="CDD" id="cd01647">
    <property type="entry name" value="RT_LTR"/>
    <property type="match status" value="1"/>
</dbReference>
<dbReference type="PROSITE" id="PS50994">
    <property type="entry name" value="INTEGRASE"/>
    <property type="match status" value="1"/>
</dbReference>
<dbReference type="InterPro" id="IPR012337">
    <property type="entry name" value="RNaseH-like_sf"/>
</dbReference>
<dbReference type="InterPro" id="IPR050951">
    <property type="entry name" value="Retrovirus_Pol_polyprotein"/>
</dbReference>
<dbReference type="Pfam" id="PF17921">
    <property type="entry name" value="Integrase_H2C2"/>
    <property type="match status" value="1"/>
</dbReference>
<feature type="region of interest" description="Disordered" evidence="4">
    <location>
        <begin position="751"/>
        <end position="823"/>
    </location>
</feature>
<dbReference type="Gene3D" id="1.10.340.70">
    <property type="match status" value="1"/>
</dbReference>
<dbReference type="SUPFAM" id="SSF56672">
    <property type="entry name" value="DNA/RNA polymerases"/>
    <property type="match status" value="1"/>
</dbReference>
<dbReference type="PANTHER" id="PTHR37984:SF13">
    <property type="entry name" value="RIBONUCLEASE H"/>
    <property type="match status" value="1"/>
</dbReference>
<evidence type="ECO:0000256" key="2">
    <source>
        <dbReference type="ARBA" id="ARBA00012180"/>
    </source>
</evidence>
<feature type="compositionally biased region" description="Basic and acidic residues" evidence="4">
    <location>
        <begin position="813"/>
        <end position="823"/>
    </location>
</feature>
<reference evidence="7" key="1">
    <citation type="journal article" date="2023" name="Science">
        <title>Genome structures resolve the early diversification of teleost fishes.</title>
        <authorList>
            <person name="Parey E."/>
            <person name="Louis A."/>
            <person name="Montfort J."/>
            <person name="Bouchez O."/>
            <person name="Roques C."/>
            <person name="Iampietro C."/>
            <person name="Lluch J."/>
            <person name="Castinel A."/>
            <person name="Donnadieu C."/>
            <person name="Desvignes T."/>
            <person name="Floi Bucao C."/>
            <person name="Jouanno E."/>
            <person name="Wen M."/>
            <person name="Mejri S."/>
            <person name="Dirks R."/>
            <person name="Jansen H."/>
            <person name="Henkel C."/>
            <person name="Chen W.J."/>
            <person name="Zahm M."/>
            <person name="Cabau C."/>
            <person name="Klopp C."/>
            <person name="Thompson A.W."/>
            <person name="Robinson-Rechavi M."/>
            <person name="Braasch I."/>
            <person name="Lecointre G."/>
            <person name="Bobe J."/>
            <person name="Postlethwait J.H."/>
            <person name="Berthelot C."/>
            <person name="Roest Crollius H."/>
            <person name="Guiguen Y."/>
        </authorList>
    </citation>
    <scope>NUCLEOTIDE SEQUENCE</scope>
    <source>
        <strain evidence="7">WJC10195</strain>
    </source>
</reference>
<dbReference type="Proteomes" id="UP001152622">
    <property type="component" value="Chromosome 1"/>
</dbReference>
<dbReference type="InterPro" id="IPR036397">
    <property type="entry name" value="RNaseH_sf"/>
</dbReference>
<name>A0A9Q1GCZ1_SYNKA</name>
<evidence type="ECO:0000256" key="4">
    <source>
        <dbReference type="SAM" id="MobiDB-lite"/>
    </source>
</evidence>
<dbReference type="PROSITE" id="PS50878">
    <property type="entry name" value="RT_POL"/>
    <property type="match status" value="1"/>
</dbReference>
<evidence type="ECO:0000259" key="5">
    <source>
        <dbReference type="PROSITE" id="PS50878"/>
    </source>
</evidence>
<dbReference type="SUPFAM" id="SSF50630">
    <property type="entry name" value="Acid proteases"/>
    <property type="match status" value="1"/>
</dbReference>
<keyword evidence="8" id="KW-1185">Reference proteome</keyword>
<comment type="caution">
    <text evidence="7">The sequence shown here is derived from an EMBL/GenBank/DDBJ whole genome shotgun (WGS) entry which is preliminary data.</text>
</comment>
<evidence type="ECO:0000256" key="1">
    <source>
        <dbReference type="ARBA" id="ARBA00010879"/>
    </source>
</evidence>
<feature type="domain" description="Integrase catalytic" evidence="6">
    <location>
        <begin position="495"/>
        <end position="646"/>
    </location>
</feature>
<evidence type="ECO:0000259" key="6">
    <source>
        <dbReference type="PROSITE" id="PS50994"/>
    </source>
</evidence>
<comment type="similarity">
    <text evidence="1">Belongs to the beta type-B retroviral polymerase family. HERV class-II K(HML-2) pol subfamily.</text>
</comment>
<dbReference type="FunFam" id="1.10.340.70:FF:000003">
    <property type="entry name" value="Protein CBG25708"/>
    <property type="match status" value="1"/>
</dbReference>
<dbReference type="Gene3D" id="3.10.10.10">
    <property type="entry name" value="HIV Type 1 Reverse Transcriptase, subunit A, domain 1"/>
    <property type="match status" value="1"/>
</dbReference>
<dbReference type="InterPro" id="IPR043502">
    <property type="entry name" value="DNA/RNA_pol_sf"/>
</dbReference>
<accession>A0A9Q1GCZ1</accession>
<dbReference type="GO" id="GO:0015074">
    <property type="term" value="P:DNA integration"/>
    <property type="evidence" value="ECO:0007669"/>
    <property type="project" value="InterPro"/>
</dbReference>
<dbReference type="FunFam" id="3.30.70.270:FF:000003">
    <property type="entry name" value="Transposon Ty3-G Gag-Pol polyprotein"/>
    <property type="match status" value="1"/>
</dbReference>
<protein>
    <recommendedName>
        <fullName evidence="3">Gypsy retrotransposon integrase-like protein 1</fullName>
        <ecNumber evidence="2">3.1.26.4</ecNumber>
    </recommendedName>
</protein>
<dbReference type="FunFam" id="3.30.420.10:FF:000063">
    <property type="entry name" value="Retrovirus-related Pol polyprotein from transposon 297-like Protein"/>
    <property type="match status" value="1"/>
</dbReference>
<dbReference type="Gene3D" id="3.30.70.270">
    <property type="match status" value="1"/>
</dbReference>
<dbReference type="InterPro" id="IPR041588">
    <property type="entry name" value="Integrase_H2C2"/>
</dbReference>
<evidence type="ECO:0000313" key="8">
    <source>
        <dbReference type="Proteomes" id="UP001152622"/>
    </source>
</evidence>
<dbReference type="Gene3D" id="2.40.70.10">
    <property type="entry name" value="Acid Proteases"/>
    <property type="match status" value="1"/>
</dbReference>
<gene>
    <name evidence="7" type="ORF">SKAU_G00017200</name>
</gene>
<dbReference type="Pfam" id="PF00665">
    <property type="entry name" value="rve"/>
    <property type="match status" value="1"/>
</dbReference>
<dbReference type="Pfam" id="PF00078">
    <property type="entry name" value="RVT_1"/>
    <property type="match status" value="1"/>
</dbReference>
<dbReference type="EC" id="3.1.26.4" evidence="2"/>
<dbReference type="InterPro" id="IPR021109">
    <property type="entry name" value="Peptidase_aspartic_dom_sf"/>
</dbReference>
<dbReference type="Gene3D" id="3.30.420.10">
    <property type="entry name" value="Ribonuclease H-like superfamily/Ribonuclease H"/>
    <property type="match status" value="1"/>
</dbReference>
<dbReference type="PANTHER" id="PTHR37984">
    <property type="entry name" value="PROTEIN CBG26694"/>
    <property type="match status" value="1"/>
</dbReference>
<evidence type="ECO:0000313" key="7">
    <source>
        <dbReference type="EMBL" id="KAJ8380942.1"/>
    </source>
</evidence>
<sequence>MEHEQDEHSDCESDDEDTVHVLSVMDSDDGYWVTPLLENTAVWMQVDTGTRVSMVSEAVYKEKLQHLTLRVTKLKLRTYTGEAVPVLGVVDVTVEHNEQKKTLPLYIIQGNCPALLGHRWLEKLRLNWQEVFLVNDGDTGPLQEILKKHSKVFDGELSTMKDITVKLTVKPGSTPKCLKARPVLYAIKPKVEAELDRLVKSGVVEPERLTIVTHRGLYRYRRLPFGITSAPALFQRAMDQILSGLPGVQCYLDDLLITGPDEQSHLRNLEATLQRLEEYGLRVRKDKCEFFKPSVEYLGHVIHSTGLHKALPKVKAIVEAPSPKNYDIKHRNADQPWNADGLSRLPLPVAHTEPTRAKIFYFKEVTAAPVTSTHVKKHTHTDPVMSEVMDIVARERRGEMTASLKPYLVRRNELSVQSGCLLWGYHVIIPLPLREKVLDELHSGHCGVVQMKEIARSYFWWPCLDAAIEEKAKSCSACQKLRNLPQLAPLHPWDWPEGPWQRVHIDFAGPLENHMILVVVDAHSKWPEVAVMKSTSSERTIEELPSIFSRFGLPQWLVSDNSPQLVSEEFKTFMEENGIQHIKSAPYHLATNGLAERFVQTMKQALKSSQSTQSLNRRLSAFLLSYRNTPHATTKVSPASAMFKRQLRTRLDLLRPQKTREVVHLQQRAQVERRAKTKFRSFIAGDRVLARNYTKGVKWTPVTVVAKTGPVSYTVETSNHLIWRRHIDQLLHTCGSRDDPPQPTSLVPELETYQEQHPSPEEPQKEPSGMDTVPGTPRPAQVPTPGITSPRPGLLQSSPRDNVTGLPTGRTNPRRDRQPPDRP</sequence>
<dbReference type="InterPro" id="IPR000477">
    <property type="entry name" value="RT_dom"/>
</dbReference>
<dbReference type="SUPFAM" id="SSF53098">
    <property type="entry name" value="Ribonuclease H-like"/>
    <property type="match status" value="1"/>
</dbReference>
<dbReference type="AlphaFoldDB" id="A0A9Q1GCZ1"/>
<feature type="domain" description="Reverse transcriptase" evidence="5">
    <location>
        <begin position="115"/>
        <end position="302"/>
    </location>
</feature>
<dbReference type="GO" id="GO:0004523">
    <property type="term" value="F:RNA-DNA hybrid ribonuclease activity"/>
    <property type="evidence" value="ECO:0007669"/>
    <property type="project" value="UniProtKB-EC"/>
</dbReference>
<proteinExistence type="inferred from homology"/>